<feature type="transmembrane region" description="Helical" evidence="7">
    <location>
        <begin position="144"/>
        <end position="167"/>
    </location>
</feature>
<evidence type="ECO:0000313" key="8">
    <source>
        <dbReference type="EMBL" id="AGB41570.1"/>
    </source>
</evidence>
<proteinExistence type="inferred from homology"/>
<evidence type="ECO:0000256" key="5">
    <source>
        <dbReference type="ARBA" id="ARBA00023136"/>
    </source>
</evidence>
<dbReference type="PATRIC" id="fig|748449.3.peg.1583"/>
<evidence type="ECO:0000256" key="7">
    <source>
        <dbReference type="SAM" id="Phobius"/>
    </source>
</evidence>
<dbReference type="GO" id="GO:0043190">
    <property type="term" value="C:ATP-binding cassette (ABC) transporter complex"/>
    <property type="evidence" value="ECO:0007669"/>
    <property type="project" value="InterPro"/>
</dbReference>
<dbReference type="KEGG" id="hhl:Halha_1632"/>
<feature type="transmembrane region" description="Helical" evidence="7">
    <location>
        <begin position="228"/>
        <end position="248"/>
    </location>
</feature>
<sequence length="279" mass="29892">MTILGGENGIMLEIFTYSFMQRAFIAGNIIAVICPLIGVFLVLKRLSLIGNTLSHVALAGVALGIILGVYPVYMALLISVIAALGIEKLRKNYQDYAELSLSIILATGLGVATVLISLSNNSSGIFSYLFGSISLVTRQDLLTIIPLGVIIVGVIFTFYYGFFFLTFNEGEAKLVGVPVTLLNLLFIILVAITISISMRIIGGLLVSSLLTLPVAASLQVAKSFKETIIYSVIFGLLAVNVGLFISFYQDLAPGGTIILSSVSCLLIVIGYQSFKQFNL</sequence>
<comment type="similarity">
    <text evidence="2 6">Belongs to the ABC-3 integral membrane protein family.</text>
</comment>
<keyword evidence="6" id="KW-0813">Transport</keyword>
<comment type="subcellular location">
    <subcellularLocation>
        <location evidence="6">Cell membrane</location>
        <topology evidence="6">Multi-pass membrane protein</topology>
    </subcellularLocation>
    <subcellularLocation>
        <location evidence="1">Membrane</location>
        <topology evidence="1">Multi-pass membrane protein</topology>
    </subcellularLocation>
</comment>
<evidence type="ECO:0000256" key="1">
    <source>
        <dbReference type="ARBA" id="ARBA00004141"/>
    </source>
</evidence>
<gene>
    <name evidence="8" type="ordered locus">Halha_1632</name>
</gene>
<protein>
    <submittedName>
        <fullName evidence="8">ABC-type Mn2+/Zn2+ transport system, permease component</fullName>
    </submittedName>
</protein>
<evidence type="ECO:0000256" key="3">
    <source>
        <dbReference type="ARBA" id="ARBA00022692"/>
    </source>
</evidence>
<organism evidence="8 9">
    <name type="scientific">Halobacteroides halobius (strain ATCC 35273 / DSM 5150 / MD-1)</name>
    <dbReference type="NCBI Taxonomy" id="748449"/>
    <lineage>
        <taxon>Bacteria</taxon>
        <taxon>Bacillati</taxon>
        <taxon>Bacillota</taxon>
        <taxon>Clostridia</taxon>
        <taxon>Halanaerobiales</taxon>
        <taxon>Halobacteroidaceae</taxon>
        <taxon>Halobacteroides</taxon>
    </lineage>
</organism>
<evidence type="ECO:0000256" key="6">
    <source>
        <dbReference type="RuleBase" id="RU003943"/>
    </source>
</evidence>
<feature type="transmembrane region" description="Helical" evidence="7">
    <location>
        <begin position="23"/>
        <end position="43"/>
    </location>
</feature>
<keyword evidence="3 6" id="KW-0812">Transmembrane</keyword>
<dbReference type="HOGENOM" id="CLU_028808_3_1_9"/>
<reference evidence="9" key="1">
    <citation type="submission" date="2012-02" db="EMBL/GenBank/DDBJ databases">
        <title>The complete genome of Halobacteroides halobius DSM 5150.</title>
        <authorList>
            <person name="Lucas S."/>
            <person name="Copeland A."/>
            <person name="Lapidus A."/>
            <person name="Glavina del Rio T."/>
            <person name="Dalin E."/>
            <person name="Tice H."/>
            <person name="Bruce D."/>
            <person name="Goodwin L."/>
            <person name="Pitluck S."/>
            <person name="Peters L."/>
            <person name="Mikhailova N."/>
            <person name="Gu W."/>
            <person name="Kyrpides N."/>
            <person name="Mavromatis K."/>
            <person name="Ivanova N."/>
            <person name="Brettin T."/>
            <person name="Detter J.C."/>
            <person name="Han C."/>
            <person name="Larimer F."/>
            <person name="Land M."/>
            <person name="Hauser L."/>
            <person name="Markowitz V."/>
            <person name="Cheng J.-F."/>
            <person name="Hugenholtz P."/>
            <person name="Woyke T."/>
            <person name="Wu D."/>
            <person name="Tindall B."/>
            <person name="Pomrenke H."/>
            <person name="Brambilla E."/>
            <person name="Klenk H.-P."/>
            <person name="Eisen J.A."/>
        </authorList>
    </citation>
    <scope>NUCLEOTIDE SEQUENCE [LARGE SCALE GENOMIC DNA]</scope>
    <source>
        <strain evidence="9">ATCC 35273 / DSM 5150 / MD-1</strain>
    </source>
</reference>
<dbReference type="GO" id="GO:0010043">
    <property type="term" value="P:response to zinc ion"/>
    <property type="evidence" value="ECO:0007669"/>
    <property type="project" value="TreeGrafter"/>
</dbReference>
<keyword evidence="9" id="KW-1185">Reference proteome</keyword>
<dbReference type="AlphaFoldDB" id="L0KAJ5"/>
<dbReference type="EMBL" id="CP003359">
    <property type="protein sequence ID" value="AGB41570.1"/>
    <property type="molecule type" value="Genomic_DNA"/>
</dbReference>
<dbReference type="PRINTS" id="PR00342">
    <property type="entry name" value="RHESUSRHD"/>
</dbReference>
<dbReference type="InterPro" id="IPR002229">
    <property type="entry name" value="RhesusRHD"/>
</dbReference>
<dbReference type="Gene3D" id="1.10.3470.10">
    <property type="entry name" value="ABC transporter involved in vitamin B12 uptake, BtuC"/>
    <property type="match status" value="1"/>
</dbReference>
<dbReference type="PANTHER" id="PTHR30477">
    <property type="entry name" value="ABC-TRANSPORTER METAL-BINDING PROTEIN"/>
    <property type="match status" value="1"/>
</dbReference>
<feature type="transmembrane region" description="Helical" evidence="7">
    <location>
        <begin position="174"/>
        <end position="194"/>
    </location>
</feature>
<evidence type="ECO:0000256" key="2">
    <source>
        <dbReference type="ARBA" id="ARBA00008034"/>
    </source>
</evidence>
<dbReference type="eggNOG" id="COG1108">
    <property type="taxonomic scope" value="Bacteria"/>
</dbReference>
<feature type="transmembrane region" description="Helical" evidence="7">
    <location>
        <begin position="55"/>
        <end position="84"/>
    </location>
</feature>
<dbReference type="Pfam" id="PF00950">
    <property type="entry name" value="ABC-3"/>
    <property type="match status" value="1"/>
</dbReference>
<keyword evidence="4 7" id="KW-1133">Transmembrane helix</keyword>
<dbReference type="PANTHER" id="PTHR30477:SF0">
    <property type="entry name" value="METAL TRANSPORT SYSTEM MEMBRANE PROTEIN TM_0125-RELATED"/>
    <property type="match status" value="1"/>
</dbReference>
<feature type="transmembrane region" description="Helical" evidence="7">
    <location>
        <begin position="96"/>
        <end position="118"/>
    </location>
</feature>
<dbReference type="STRING" id="748449.Halha_1632"/>
<evidence type="ECO:0000313" key="9">
    <source>
        <dbReference type="Proteomes" id="UP000010880"/>
    </source>
</evidence>
<dbReference type="InterPro" id="IPR037294">
    <property type="entry name" value="ABC_BtuC-like"/>
</dbReference>
<evidence type="ECO:0000256" key="4">
    <source>
        <dbReference type="ARBA" id="ARBA00022989"/>
    </source>
</evidence>
<feature type="transmembrane region" description="Helical" evidence="7">
    <location>
        <begin position="200"/>
        <end position="221"/>
    </location>
</feature>
<accession>L0KAJ5</accession>
<keyword evidence="5 7" id="KW-0472">Membrane</keyword>
<name>L0KAJ5_HALHC</name>
<dbReference type="GO" id="GO:0055085">
    <property type="term" value="P:transmembrane transport"/>
    <property type="evidence" value="ECO:0007669"/>
    <property type="project" value="InterPro"/>
</dbReference>
<feature type="transmembrane region" description="Helical" evidence="7">
    <location>
        <begin position="254"/>
        <end position="274"/>
    </location>
</feature>
<dbReference type="SUPFAM" id="SSF81345">
    <property type="entry name" value="ABC transporter involved in vitamin B12 uptake, BtuC"/>
    <property type="match status" value="1"/>
</dbReference>
<dbReference type="InterPro" id="IPR001626">
    <property type="entry name" value="ABC_TroCD"/>
</dbReference>
<dbReference type="Proteomes" id="UP000010880">
    <property type="component" value="Chromosome"/>
</dbReference>